<keyword evidence="3" id="KW-1185">Reference proteome</keyword>
<feature type="region of interest" description="Disordered" evidence="1">
    <location>
        <begin position="112"/>
        <end position="164"/>
    </location>
</feature>
<dbReference type="Proteomes" id="UP001417504">
    <property type="component" value="Unassembled WGS sequence"/>
</dbReference>
<organism evidence="2 3">
    <name type="scientific">Stephania japonica</name>
    <dbReference type="NCBI Taxonomy" id="461633"/>
    <lineage>
        <taxon>Eukaryota</taxon>
        <taxon>Viridiplantae</taxon>
        <taxon>Streptophyta</taxon>
        <taxon>Embryophyta</taxon>
        <taxon>Tracheophyta</taxon>
        <taxon>Spermatophyta</taxon>
        <taxon>Magnoliopsida</taxon>
        <taxon>Ranunculales</taxon>
        <taxon>Menispermaceae</taxon>
        <taxon>Menispermoideae</taxon>
        <taxon>Cissampelideae</taxon>
        <taxon>Stephania</taxon>
    </lineage>
</organism>
<comment type="caution">
    <text evidence="2">The sequence shown here is derived from an EMBL/GenBank/DDBJ whole genome shotgun (WGS) entry which is preliminary data.</text>
</comment>
<gene>
    <name evidence="2" type="ORF">Sjap_014876</name>
</gene>
<proteinExistence type="predicted"/>
<reference evidence="2 3" key="1">
    <citation type="submission" date="2024-01" db="EMBL/GenBank/DDBJ databases">
        <title>Genome assemblies of Stephania.</title>
        <authorList>
            <person name="Yang L."/>
        </authorList>
    </citation>
    <scope>NUCLEOTIDE SEQUENCE [LARGE SCALE GENOMIC DNA]</scope>
    <source>
        <strain evidence="2">QJT</strain>
        <tissue evidence="2">Leaf</tissue>
    </source>
</reference>
<dbReference type="AlphaFoldDB" id="A0AAP0NRX6"/>
<dbReference type="EMBL" id="JBBNAE010000006">
    <property type="protein sequence ID" value="KAK9115929.1"/>
    <property type="molecule type" value="Genomic_DNA"/>
</dbReference>
<protein>
    <submittedName>
        <fullName evidence="2">Uncharacterized protein</fullName>
    </submittedName>
</protein>
<evidence type="ECO:0000256" key="1">
    <source>
        <dbReference type="SAM" id="MobiDB-lite"/>
    </source>
</evidence>
<name>A0AAP0NRX6_9MAGN</name>
<evidence type="ECO:0000313" key="2">
    <source>
        <dbReference type="EMBL" id="KAK9115929.1"/>
    </source>
</evidence>
<sequence>MALAVSLHSWAPLTPPRPTTLGGSRIRRAAERRAALQLRSMGIQEQLKPPSKQVTTSRRDTIVFMTGISLAATTLLSADPAAARAQTASIGQQILDKLEMFKEIFGISKSKGKMLTRKEKRQLHHQQRRMHHQPRRKRQKPKRKRNHSPNQPRQRKKRLNFQVL</sequence>
<accession>A0AAP0NRX6</accession>
<evidence type="ECO:0000313" key="3">
    <source>
        <dbReference type="Proteomes" id="UP001417504"/>
    </source>
</evidence>